<dbReference type="NCBIfam" id="TIGR00336">
    <property type="entry name" value="pyrE"/>
    <property type="match status" value="1"/>
</dbReference>
<name>G8JPE5_ERECY</name>
<dbReference type="eggNOG" id="KOG1377">
    <property type="taxonomic scope" value="Eukaryota"/>
</dbReference>
<evidence type="ECO:0000256" key="4">
    <source>
        <dbReference type="ARBA" id="ARBA00011738"/>
    </source>
</evidence>
<dbReference type="PANTHER" id="PTHR46683:SF1">
    <property type="entry name" value="OROTATE PHOSPHORIBOSYLTRANSFERASE 1-RELATED"/>
    <property type="match status" value="1"/>
</dbReference>
<gene>
    <name evidence="10" type="ordered locus">Ecym_2705</name>
</gene>
<comment type="pathway">
    <text evidence="2">Pyrimidine metabolism; UMP biosynthesis via de novo pathway; UMP from orotate: step 1/2.</text>
</comment>
<accession>G8JPE5</accession>
<dbReference type="GO" id="GO:0044205">
    <property type="term" value="P:'de novo' UMP biosynthetic process"/>
    <property type="evidence" value="ECO:0007669"/>
    <property type="project" value="UniProtKB-UniPathway"/>
</dbReference>
<dbReference type="OrthoDB" id="5553476at2759"/>
<evidence type="ECO:0000313" key="11">
    <source>
        <dbReference type="Proteomes" id="UP000006790"/>
    </source>
</evidence>
<evidence type="ECO:0000256" key="3">
    <source>
        <dbReference type="ARBA" id="ARBA00006340"/>
    </source>
</evidence>
<dbReference type="KEGG" id="erc:Ecym_2705"/>
<dbReference type="InterPro" id="IPR004467">
    <property type="entry name" value="Or_phspho_trans_dom"/>
</dbReference>
<comment type="function">
    <text evidence="1">Catalyzes the transfer of a ribosyl phosphate group from 5-phosphoribose 1-diphosphate to orotate, leading to the formation of orotidine monophosphate (OMP).</text>
</comment>
<dbReference type="HAMAP" id="MF_01208">
    <property type="entry name" value="PyrE"/>
    <property type="match status" value="1"/>
</dbReference>
<dbReference type="InterPro" id="IPR000836">
    <property type="entry name" value="PRTase_dom"/>
</dbReference>
<dbReference type="RefSeq" id="XP_003645229.1">
    <property type="nucleotide sequence ID" value="XM_003645181.1"/>
</dbReference>
<dbReference type="OMA" id="SPFFMNA"/>
<dbReference type="EMBL" id="CP002498">
    <property type="protein sequence ID" value="AET38412.1"/>
    <property type="molecule type" value="Genomic_DNA"/>
</dbReference>
<dbReference type="GO" id="GO:0004588">
    <property type="term" value="F:orotate phosphoribosyltransferase activity"/>
    <property type="evidence" value="ECO:0007669"/>
    <property type="project" value="UniProtKB-EC"/>
</dbReference>
<organism evidence="10 11">
    <name type="scientific">Eremothecium cymbalariae (strain CBS 270.75 / DBVPG 7215 / KCTC 17166 / NRRL Y-17582)</name>
    <name type="common">Yeast</name>
    <dbReference type="NCBI Taxonomy" id="931890"/>
    <lineage>
        <taxon>Eukaryota</taxon>
        <taxon>Fungi</taxon>
        <taxon>Dikarya</taxon>
        <taxon>Ascomycota</taxon>
        <taxon>Saccharomycotina</taxon>
        <taxon>Saccharomycetes</taxon>
        <taxon>Saccharomycetales</taxon>
        <taxon>Saccharomycetaceae</taxon>
        <taxon>Eremothecium</taxon>
    </lineage>
</organism>
<dbReference type="Pfam" id="PF00156">
    <property type="entry name" value="Pribosyltran"/>
    <property type="match status" value="1"/>
</dbReference>
<comment type="subunit">
    <text evidence="4">Homodimer.</text>
</comment>
<evidence type="ECO:0000259" key="9">
    <source>
        <dbReference type="Pfam" id="PF00156"/>
    </source>
</evidence>
<dbReference type="GO" id="GO:0046132">
    <property type="term" value="P:pyrimidine ribonucleoside biosynthetic process"/>
    <property type="evidence" value="ECO:0007669"/>
    <property type="project" value="UniProtKB-ARBA"/>
</dbReference>
<dbReference type="FunCoup" id="G8JPE5">
    <property type="interactions" value="209"/>
</dbReference>
<evidence type="ECO:0000256" key="1">
    <source>
        <dbReference type="ARBA" id="ARBA00003769"/>
    </source>
</evidence>
<dbReference type="Proteomes" id="UP000006790">
    <property type="component" value="Chromosome 2"/>
</dbReference>
<dbReference type="GO" id="GO:0005737">
    <property type="term" value="C:cytoplasm"/>
    <property type="evidence" value="ECO:0007669"/>
    <property type="project" value="TreeGrafter"/>
</dbReference>
<dbReference type="PANTHER" id="PTHR46683">
    <property type="entry name" value="OROTATE PHOSPHORIBOSYLTRANSFERASE 1-RELATED"/>
    <property type="match status" value="1"/>
</dbReference>
<dbReference type="SUPFAM" id="SSF53271">
    <property type="entry name" value="PRTase-like"/>
    <property type="match status" value="1"/>
</dbReference>
<dbReference type="InterPro" id="IPR029057">
    <property type="entry name" value="PRTase-like"/>
</dbReference>
<sequence length="224" mass="24323">MPVVLEDYQKNFLDLAVESQALRFGEFTLKSGRKSPYFFNLGLFNTGKLLSNLATTYAIAIIQSDLRFDVVFGPAYKGIPLAAIVCAKLAEIGGSKFQNIQYSFNRKEKKDHGEGGNIVGAALKDQKVLIIDDVMTAGTAINEAFDIIAREKGEVVGCIIALDRQEVISTEANGGPTATKSVSKKFGIPVLSIVTLSDIIAYLDGRISPAAKRSMEEYRQTYGA</sequence>
<keyword evidence="11" id="KW-1185">Reference proteome</keyword>
<evidence type="ECO:0000256" key="8">
    <source>
        <dbReference type="ARBA" id="ARBA00022975"/>
    </source>
</evidence>
<dbReference type="UniPathway" id="UPA00070">
    <property type="reaction ID" value="UER00119"/>
</dbReference>
<evidence type="ECO:0000256" key="6">
    <source>
        <dbReference type="ARBA" id="ARBA00022676"/>
    </source>
</evidence>
<dbReference type="AlphaFoldDB" id="G8JPE5"/>
<dbReference type="FunFam" id="3.40.50.2020:FF:000008">
    <property type="entry name" value="Orotate phosphoribosyltransferase"/>
    <property type="match status" value="1"/>
</dbReference>
<dbReference type="GO" id="GO:0006207">
    <property type="term" value="P:'de novo' pyrimidine nucleobase biosynthetic process"/>
    <property type="evidence" value="ECO:0007669"/>
    <property type="project" value="TreeGrafter"/>
</dbReference>
<reference evidence="11" key="1">
    <citation type="journal article" date="2012" name="G3 (Bethesda)">
        <title>Pichia sorbitophila, an interspecies yeast hybrid reveals early steps of genome resolution following polyploidization.</title>
        <authorList>
            <person name="Leh Louis V."/>
            <person name="Despons L."/>
            <person name="Friedrich A."/>
            <person name="Martin T."/>
            <person name="Durrens P."/>
            <person name="Casaregola S."/>
            <person name="Neuveglise C."/>
            <person name="Fairhead C."/>
            <person name="Marck C."/>
            <person name="Cruz J.A."/>
            <person name="Straub M.L."/>
            <person name="Kugler V."/>
            <person name="Sacerdot C."/>
            <person name="Uzunov Z."/>
            <person name="Thierry A."/>
            <person name="Weiss S."/>
            <person name="Bleykasten C."/>
            <person name="De Montigny J."/>
            <person name="Jacques N."/>
            <person name="Jung P."/>
            <person name="Lemaire M."/>
            <person name="Mallet S."/>
            <person name="Morel G."/>
            <person name="Richard G.F."/>
            <person name="Sarkar A."/>
            <person name="Savel G."/>
            <person name="Schacherer J."/>
            <person name="Seret M.L."/>
            <person name="Talla E."/>
            <person name="Samson G."/>
            <person name="Jubin C."/>
            <person name="Poulain J."/>
            <person name="Vacherie B."/>
            <person name="Barbe V."/>
            <person name="Pelletier E."/>
            <person name="Sherman D.J."/>
            <person name="Westhof E."/>
            <person name="Weissenbach J."/>
            <person name="Baret P.V."/>
            <person name="Wincker P."/>
            <person name="Gaillardin C."/>
            <person name="Dujon B."/>
            <person name="Souciet J.L."/>
        </authorList>
    </citation>
    <scope>NUCLEOTIDE SEQUENCE [LARGE SCALE GENOMIC DNA]</scope>
    <source>
        <strain evidence="11">CBS 270.75 / DBVPG 7215 / KCTC 17166 / NRRL Y-17582</strain>
    </source>
</reference>
<dbReference type="InParanoid" id="G8JPE5"/>
<dbReference type="Gene3D" id="3.40.50.2020">
    <property type="match status" value="1"/>
</dbReference>
<keyword evidence="6" id="KW-0328">Glycosyltransferase</keyword>
<dbReference type="InterPro" id="IPR023031">
    <property type="entry name" value="OPRT"/>
</dbReference>
<dbReference type="CDD" id="cd06223">
    <property type="entry name" value="PRTases_typeI"/>
    <property type="match status" value="1"/>
</dbReference>
<dbReference type="STRING" id="931890.G8JPE5"/>
<evidence type="ECO:0000256" key="2">
    <source>
        <dbReference type="ARBA" id="ARBA00004889"/>
    </source>
</evidence>
<dbReference type="GeneID" id="11471981"/>
<protein>
    <recommendedName>
        <fullName evidence="5">orotate phosphoribosyltransferase</fullName>
        <ecNumber evidence="5">2.4.2.10</ecNumber>
    </recommendedName>
</protein>
<comment type="similarity">
    <text evidence="3">Belongs to the purine/pyrimidine phosphoribosyltransferase family. PyrE subfamily.</text>
</comment>
<proteinExistence type="inferred from homology"/>
<evidence type="ECO:0000256" key="5">
    <source>
        <dbReference type="ARBA" id="ARBA00011971"/>
    </source>
</evidence>
<dbReference type="EC" id="2.4.2.10" evidence="5"/>
<feature type="domain" description="Phosphoribosyltransferase" evidence="9">
    <location>
        <begin position="53"/>
        <end position="166"/>
    </location>
</feature>
<keyword evidence="7" id="KW-0808">Transferase</keyword>
<evidence type="ECO:0000313" key="10">
    <source>
        <dbReference type="EMBL" id="AET38412.1"/>
    </source>
</evidence>
<keyword evidence="8" id="KW-0665">Pyrimidine biosynthesis</keyword>
<dbReference type="HOGENOM" id="CLU_074878_0_0_1"/>
<evidence type="ECO:0000256" key="7">
    <source>
        <dbReference type="ARBA" id="ARBA00022679"/>
    </source>
</evidence>